<evidence type="ECO:0000256" key="5">
    <source>
        <dbReference type="ARBA" id="ARBA00023014"/>
    </source>
</evidence>
<proteinExistence type="inferred from homology"/>
<dbReference type="AlphaFoldDB" id="A0A4D9CZB3"/>
<dbReference type="Pfam" id="PF02906">
    <property type="entry name" value="Fe_hyd_lg_C"/>
    <property type="match status" value="1"/>
</dbReference>
<dbReference type="OrthoDB" id="10253113at2759"/>
<dbReference type="GO" id="GO:0046872">
    <property type="term" value="F:metal ion binding"/>
    <property type="evidence" value="ECO:0007669"/>
    <property type="project" value="UniProtKB-KW"/>
</dbReference>
<keyword evidence="2" id="KW-0004">4Fe-4S</keyword>
<keyword evidence="4" id="KW-0408">Iron</keyword>
<dbReference type="EMBL" id="SDOX01000027">
    <property type="protein sequence ID" value="TFJ83527.1"/>
    <property type="molecule type" value="Genomic_DNA"/>
</dbReference>
<feature type="compositionally biased region" description="Polar residues" evidence="6">
    <location>
        <begin position="26"/>
        <end position="36"/>
    </location>
</feature>
<gene>
    <name evidence="8" type="ORF">NSK_005174</name>
</gene>
<evidence type="ECO:0000256" key="1">
    <source>
        <dbReference type="ARBA" id="ARBA00006596"/>
    </source>
</evidence>
<feature type="domain" description="Iron hydrogenase large subunit C-terminal" evidence="7">
    <location>
        <begin position="251"/>
        <end position="485"/>
    </location>
</feature>
<evidence type="ECO:0000256" key="6">
    <source>
        <dbReference type="SAM" id="MobiDB-lite"/>
    </source>
</evidence>
<keyword evidence="3" id="KW-0479">Metal-binding</keyword>
<dbReference type="Proteomes" id="UP000355283">
    <property type="component" value="Unassembled WGS sequence"/>
</dbReference>
<dbReference type="FunFam" id="3.30.70.20:FF:000042">
    <property type="entry name" value="Cytosolic Fe-S cluster assembly factor NAR1"/>
    <property type="match status" value="1"/>
</dbReference>
<evidence type="ECO:0000256" key="3">
    <source>
        <dbReference type="ARBA" id="ARBA00022723"/>
    </source>
</evidence>
<feature type="region of interest" description="Disordered" evidence="6">
    <location>
        <begin position="23"/>
        <end position="46"/>
    </location>
</feature>
<dbReference type="InterPro" id="IPR050340">
    <property type="entry name" value="Cytosolic_Fe-S_CAF"/>
</dbReference>
<dbReference type="InterPro" id="IPR009016">
    <property type="entry name" value="Fe_hydrogenase"/>
</dbReference>
<evidence type="ECO:0000259" key="7">
    <source>
        <dbReference type="Pfam" id="PF02906"/>
    </source>
</evidence>
<accession>A0A4D9CZB3</accession>
<organism evidence="8 9">
    <name type="scientific">Nannochloropsis salina CCMP1776</name>
    <dbReference type="NCBI Taxonomy" id="1027361"/>
    <lineage>
        <taxon>Eukaryota</taxon>
        <taxon>Sar</taxon>
        <taxon>Stramenopiles</taxon>
        <taxon>Ochrophyta</taxon>
        <taxon>Eustigmatophyceae</taxon>
        <taxon>Eustigmatales</taxon>
        <taxon>Monodopsidaceae</taxon>
        <taxon>Microchloropsis</taxon>
        <taxon>Microchloropsis salina</taxon>
    </lineage>
</organism>
<dbReference type="GO" id="GO:0051539">
    <property type="term" value="F:4 iron, 4 sulfur cluster binding"/>
    <property type="evidence" value="ECO:0007669"/>
    <property type="project" value="UniProtKB-KW"/>
</dbReference>
<name>A0A4D9CZB3_9STRA</name>
<dbReference type="InterPro" id="IPR004108">
    <property type="entry name" value="Fe_hydrogenase_lsu_C"/>
</dbReference>
<dbReference type="SUPFAM" id="SSF53920">
    <property type="entry name" value="Fe-only hydrogenase"/>
    <property type="match status" value="1"/>
</dbReference>
<protein>
    <recommendedName>
        <fullName evidence="7">Iron hydrogenase large subunit C-terminal domain-containing protein</fullName>
    </recommendedName>
</protein>
<evidence type="ECO:0000313" key="8">
    <source>
        <dbReference type="EMBL" id="TFJ83527.1"/>
    </source>
</evidence>
<sequence length="493" mass="51336">MASVFLGDLDDVIGPSQACVNPIFATDTSTPPSQRSAAPENGDKGRAQVTVEAAWMDVEDAGGAVKPDLIKATGPGSAASVSLNDCLACSGCVTSAETVLISQQSTDQFLRILRGGRGSQTQALVVALSPQSLASLGVAFGWAGPRLPRRLASFFKALARRLVAPPGEPLPVHVYSTASVAPIALAEATAEFVARYRHCQPPPQGIAPRPPPPSPSPPTWKAPPPSRALSATEDAALPDVPLGIPAPPPRHQALPMLVSECPGWVCYAEKTTPQVLPLLSTAKSPQQCLGTLVKAVLAPASGLRPGQVCVVAVMPCYDKKLEASRKDFLHAEWGEAPEVDMVLTAGEVGELVREYGPGEEEGCLAGGGGEGGGEEGPANGPNEGGNVMDLEGAEAMLGRNGGLVPSTGGRGWEVGSGGYAEHVFRGAAWELFGVRVGPGPLAYREGRNADYKEAVLEVEGQEVLRVALAYGFRNIQGVVNKLRRGGGDCTWWR</sequence>
<feature type="compositionally biased region" description="Pro residues" evidence="6">
    <location>
        <begin position="200"/>
        <end position="226"/>
    </location>
</feature>
<dbReference type="PANTHER" id="PTHR11615">
    <property type="entry name" value="NITRATE, FORMATE, IRON DEHYDROGENASE"/>
    <property type="match status" value="1"/>
</dbReference>
<reference evidence="8 9" key="1">
    <citation type="submission" date="2019-01" db="EMBL/GenBank/DDBJ databases">
        <title>Nuclear Genome Assembly of the Microalgal Biofuel strain Nannochloropsis salina CCMP1776.</title>
        <authorList>
            <person name="Hovde B."/>
        </authorList>
    </citation>
    <scope>NUCLEOTIDE SEQUENCE [LARGE SCALE GENOMIC DNA]</scope>
    <source>
        <strain evidence="8 9">CCMP1776</strain>
    </source>
</reference>
<dbReference type="Gene3D" id="3.40.950.10">
    <property type="entry name" value="Fe-only Hydrogenase (Larger Subunit), Chain L, domain 3"/>
    <property type="match status" value="2"/>
</dbReference>
<evidence type="ECO:0000313" key="9">
    <source>
        <dbReference type="Proteomes" id="UP000355283"/>
    </source>
</evidence>
<feature type="region of interest" description="Disordered" evidence="6">
    <location>
        <begin position="200"/>
        <end position="230"/>
    </location>
</feature>
<comment type="similarity">
    <text evidence="1">Belongs to the NARF family.</text>
</comment>
<keyword evidence="5" id="KW-0411">Iron-sulfur</keyword>
<comment type="caution">
    <text evidence="8">The sequence shown here is derived from an EMBL/GenBank/DDBJ whole genome shotgun (WGS) entry which is preliminary data.</text>
</comment>
<evidence type="ECO:0000256" key="2">
    <source>
        <dbReference type="ARBA" id="ARBA00022485"/>
    </source>
</evidence>
<keyword evidence="9" id="KW-1185">Reference proteome</keyword>
<dbReference type="Gene3D" id="3.40.50.1780">
    <property type="match status" value="1"/>
</dbReference>
<evidence type="ECO:0000256" key="4">
    <source>
        <dbReference type="ARBA" id="ARBA00023004"/>
    </source>
</evidence>